<comment type="caution">
    <text evidence="6">The sequence shown here is derived from an EMBL/GenBank/DDBJ whole genome shotgun (WGS) entry which is preliminary data.</text>
</comment>
<proteinExistence type="predicted"/>
<dbReference type="CDD" id="cd04301">
    <property type="entry name" value="NAT_SF"/>
    <property type="match status" value="1"/>
</dbReference>
<dbReference type="SUPFAM" id="SSF55729">
    <property type="entry name" value="Acyl-CoA N-acyltransferases (Nat)"/>
    <property type="match status" value="2"/>
</dbReference>
<evidence type="ECO:0000256" key="3">
    <source>
        <dbReference type="ARBA" id="ARBA00023315"/>
    </source>
</evidence>
<dbReference type="Pfam" id="PF00583">
    <property type="entry name" value="Acetyltransf_1"/>
    <property type="match status" value="1"/>
</dbReference>
<evidence type="ECO:0000256" key="1">
    <source>
        <dbReference type="ARBA" id="ARBA00022679"/>
    </source>
</evidence>
<dbReference type="PANTHER" id="PTHR43617:SF31">
    <property type="entry name" value="MYCOTHIOL ACETYLTRANSFERASE"/>
    <property type="match status" value="1"/>
</dbReference>
<keyword evidence="3 6" id="KW-0012">Acyltransferase</keyword>
<evidence type="ECO:0000259" key="5">
    <source>
        <dbReference type="PROSITE" id="PS51186"/>
    </source>
</evidence>
<protein>
    <recommendedName>
        <fullName evidence="4">Mycothiol synthase</fullName>
        <ecNumber evidence="4">2.3.1.189</ecNumber>
    </recommendedName>
</protein>
<dbReference type="PANTHER" id="PTHR43617">
    <property type="entry name" value="L-AMINO ACID N-ACETYLTRANSFERASE"/>
    <property type="match status" value="1"/>
</dbReference>
<keyword evidence="7" id="KW-1185">Reference proteome</keyword>
<dbReference type="EC" id="2.3.1.189" evidence="4"/>
<name>A0A852R2H3_9MICO</name>
<accession>A0A852R2H3</accession>
<dbReference type="GO" id="GO:0035447">
    <property type="term" value="F:mycothiol synthase activity"/>
    <property type="evidence" value="ECO:0007669"/>
    <property type="project" value="UniProtKB-UniRule"/>
</dbReference>
<organism evidence="6 7">
    <name type="scientific">Leucobacter aridicollis</name>
    <dbReference type="NCBI Taxonomy" id="283878"/>
    <lineage>
        <taxon>Bacteria</taxon>
        <taxon>Bacillati</taxon>
        <taxon>Actinomycetota</taxon>
        <taxon>Actinomycetes</taxon>
        <taxon>Micrococcales</taxon>
        <taxon>Microbacteriaceae</taxon>
        <taxon>Leucobacter</taxon>
    </lineage>
</organism>
<evidence type="ECO:0000313" key="7">
    <source>
        <dbReference type="Proteomes" id="UP000586095"/>
    </source>
</evidence>
<feature type="domain" description="N-acetyltransferase" evidence="5">
    <location>
        <begin position="1"/>
        <end position="146"/>
    </location>
</feature>
<dbReference type="PROSITE" id="PS51186">
    <property type="entry name" value="GNAT"/>
    <property type="match status" value="2"/>
</dbReference>
<dbReference type="InterPro" id="IPR016181">
    <property type="entry name" value="Acyl_CoA_acyltransferase"/>
</dbReference>
<dbReference type="GO" id="GO:0008999">
    <property type="term" value="F:protein-N-terminal-alanine acetyltransferase activity"/>
    <property type="evidence" value="ECO:0007669"/>
    <property type="project" value="TreeGrafter"/>
</dbReference>
<keyword evidence="1 6" id="KW-0808">Transferase</keyword>
<evidence type="ECO:0000256" key="2">
    <source>
        <dbReference type="ARBA" id="ARBA00022737"/>
    </source>
</evidence>
<dbReference type="EMBL" id="JACCBD010000001">
    <property type="protein sequence ID" value="NYD27811.1"/>
    <property type="molecule type" value="Genomic_DNA"/>
</dbReference>
<dbReference type="InterPro" id="IPR000182">
    <property type="entry name" value="GNAT_dom"/>
</dbReference>
<gene>
    <name evidence="6" type="ORF">BJ960_002614</name>
</gene>
<sequence length="319" mass="33438">MDARSLTASEGSVQAAQPLLERAERADGNSPVSDQALIAAGQGQRELVIFTAPDDAEPVAVGIVGQGELDLVVDPPKRGAGIGAAALRLLLDSPAARAAAPGGSTGPLAWAHGENPAATALLRGAGFEPVRSLFRMALDPARLPAGDADPFAVELPAGFALRTFDAASEAAGDAHPADAHAWVQVNSRAFASHPEQGRVTLEDFALMRAEPWFNPDDLFLVATADTNHTAGFTWVKTLRGEDGIVETELYVIGVDPDFAGTGLGKALLRVTLARMAQHAPQRVTLYVDGDNTRAVGMYESAGFTIDSRSTQWRGPQVSE</sequence>
<dbReference type="InterPro" id="IPR017813">
    <property type="entry name" value="Mycothiol_AcTrfase"/>
</dbReference>
<evidence type="ECO:0000313" key="6">
    <source>
        <dbReference type="EMBL" id="NYD27811.1"/>
    </source>
</evidence>
<dbReference type="NCBIfam" id="TIGR03448">
    <property type="entry name" value="mycothiol_MshD"/>
    <property type="match status" value="1"/>
</dbReference>
<dbReference type="InterPro" id="IPR050276">
    <property type="entry name" value="MshD_Acetyltransferase"/>
</dbReference>
<reference evidence="6 7" key="1">
    <citation type="submission" date="2020-07" db="EMBL/GenBank/DDBJ databases">
        <title>Sequencing the genomes of 1000 actinobacteria strains.</title>
        <authorList>
            <person name="Klenk H.-P."/>
        </authorList>
    </citation>
    <scope>NUCLEOTIDE SEQUENCE [LARGE SCALE GENOMIC DNA]</scope>
    <source>
        <strain evidence="6 7">DSM 17380</strain>
    </source>
</reference>
<dbReference type="AlphaFoldDB" id="A0A852R2H3"/>
<feature type="domain" description="N-acetyltransferase" evidence="5">
    <location>
        <begin position="169"/>
        <end position="319"/>
    </location>
</feature>
<dbReference type="GO" id="GO:0010125">
    <property type="term" value="P:mycothiol biosynthetic process"/>
    <property type="evidence" value="ECO:0007669"/>
    <property type="project" value="UniProtKB-UniRule"/>
</dbReference>
<evidence type="ECO:0000256" key="4">
    <source>
        <dbReference type="NCBIfam" id="TIGR03448"/>
    </source>
</evidence>
<dbReference type="Proteomes" id="UP000586095">
    <property type="component" value="Unassembled WGS sequence"/>
</dbReference>
<dbReference type="RefSeq" id="WP_185987618.1">
    <property type="nucleotide sequence ID" value="NZ_BAAALZ010000001.1"/>
</dbReference>
<keyword evidence="2" id="KW-0677">Repeat</keyword>
<dbReference type="Gene3D" id="3.40.630.30">
    <property type="match status" value="1"/>
</dbReference>